<dbReference type="InterPro" id="IPR037175">
    <property type="entry name" value="KFase_sf"/>
</dbReference>
<keyword evidence="2" id="KW-1185">Reference proteome</keyword>
<dbReference type="Pfam" id="PF04199">
    <property type="entry name" value="Cyclase"/>
    <property type="match status" value="1"/>
</dbReference>
<reference evidence="1 2" key="1">
    <citation type="submission" date="2023-11" db="EMBL/GenBank/DDBJ databases">
        <authorList>
            <person name="Val-Calvo J."/>
            <person name="Scortti M."/>
            <person name="Vazquez-Boland J."/>
        </authorList>
    </citation>
    <scope>NUCLEOTIDE SEQUENCE [LARGE SCALE GENOMIC DNA]</scope>
    <source>
        <strain evidence="1 2">PAM 2766</strain>
    </source>
</reference>
<dbReference type="PROSITE" id="PS51318">
    <property type="entry name" value="TAT"/>
    <property type="match status" value="1"/>
</dbReference>
<keyword evidence="1" id="KW-0378">Hydrolase</keyword>
<dbReference type="RefSeq" id="WP_420166310.1">
    <property type="nucleotide sequence ID" value="NZ_JBDLNV010000008.1"/>
</dbReference>
<dbReference type="Proteomes" id="UP001629745">
    <property type="component" value="Unassembled WGS sequence"/>
</dbReference>
<dbReference type="PANTHER" id="PTHR31118:SF12">
    <property type="entry name" value="CYCLASE-LIKE PROTEIN 2"/>
    <property type="match status" value="1"/>
</dbReference>
<comment type="caution">
    <text evidence="1">The sequence shown here is derived from an EMBL/GenBank/DDBJ whole genome shotgun (WGS) entry which is preliminary data.</text>
</comment>
<organism evidence="1 2">
    <name type="scientific">Rhodococcus parequi</name>
    <dbReference type="NCBI Taxonomy" id="3137122"/>
    <lineage>
        <taxon>Bacteria</taxon>
        <taxon>Bacillati</taxon>
        <taxon>Actinomycetota</taxon>
        <taxon>Actinomycetes</taxon>
        <taxon>Mycobacteriales</taxon>
        <taxon>Nocardiaceae</taxon>
        <taxon>Rhodococcus</taxon>
    </lineage>
</organism>
<sequence>MCAPEVMTHVHRTIGETGPSATGPRMSRRGLFGVASLAALGGVLAPRAAVATPAAPAISIRARSVVDLTHTLTADFPVWPGSEAFAMEPVVVIDSSPLGSLTGSLGGSFGPARGEFLVNRVSYCEHVGTHIDAPAHKIVDGCTVEELPIEDFVAPIAVVDISDRARSDADAVLTVADLEAWERVHGRLPARSVVAMNSGWDAHVANPRKYVGLDPSGTPHSPGFDPDAVTFLVEERDIVAIGVDTLSLDAARSRTYGAHVAALGAGKYGIESLANLSALPPVGATVVVGAPKHRGGSGGPCRVLAFVD</sequence>
<protein>
    <submittedName>
        <fullName evidence="1">Cyclase family protein</fullName>
        <ecNumber evidence="1">3.5.-.-</ecNumber>
    </submittedName>
</protein>
<name>A0ABW9FJS3_9NOCA</name>
<gene>
    <name evidence="1" type="ORF">ABEU20_004453</name>
</gene>
<dbReference type="EC" id="3.5.-.-" evidence="1"/>
<dbReference type="InterPro" id="IPR006311">
    <property type="entry name" value="TAT_signal"/>
</dbReference>
<accession>A0ABW9FJS3</accession>
<dbReference type="PANTHER" id="PTHR31118">
    <property type="entry name" value="CYCLASE-LIKE PROTEIN 2"/>
    <property type="match status" value="1"/>
</dbReference>
<evidence type="ECO:0000313" key="2">
    <source>
        <dbReference type="Proteomes" id="UP001629745"/>
    </source>
</evidence>
<proteinExistence type="predicted"/>
<dbReference type="Gene3D" id="3.50.30.50">
    <property type="entry name" value="Putative cyclase"/>
    <property type="match status" value="1"/>
</dbReference>
<dbReference type="EMBL" id="JBDLNV010000008">
    <property type="protein sequence ID" value="MFM1725830.1"/>
    <property type="molecule type" value="Genomic_DNA"/>
</dbReference>
<dbReference type="InterPro" id="IPR007325">
    <property type="entry name" value="KFase/CYL"/>
</dbReference>
<dbReference type="SUPFAM" id="SSF102198">
    <property type="entry name" value="Putative cyclase"/>
    <property type="match status" value="1"/>
</dbReference>
<dbReference type="GO" id="GO:0016787">
    <property type="term" value="F:hydrolase activity"/>
    <property type="evidence" value="ECO:0007669"/>
    <property type="project" value="UniProtKB-KW"/>
</dbReference>
<evidence type="ECO:0000313" key="1">
    <source>
        <dbReference type="EMBL" id="MFM1725830.1"/>
    </source>
</evidence>